<dbReference type="Proteomes" id="UP000030518">
    <property type="component" value="Unassembled WGS sequence"/>
</dbReference>
<comment type="caution">
    <text evidence="1">The sequence shown here is derived from an EMBL/GenBank/DDBJ whole genome shotgun (WGS) entry which is preliminary data.</text>
</comment>
<accession>A0A0A2WNR9</accession>
<evidence type="ECO:0000313" key="2">
    <source>
        <dbReference type="Proteomes" id="UP000030518"/>
    </source>
</evidence>
<name>A0A0A2WNR9_9GAMM</name>
<dbReference type="AlphaFoldDB" id="A0A0A2WNR9"/>
<sequence>MGAHEGCDLAGGVEEAQVGVGGHGANLGQGSAQYADGAVRALSRRRDGVHQPLVLPWRYASRRARMGTAPGE</sequence>
<gene>
    <name evidence="1" type="ORF">LF41_929</name>
</gene>
<dbReference type="EMBL" id="JRKJ01000002">
    <property type="protein sequence ID" value="KGQ20392.1"/>
    <property type="molecule type" value="Genomic_DNA"/>
</dbReference>
<dbReference type="STRING" id="1300345.LF41_929"/>
<reference evidence="1 2" key="1">
    <citation type="submission" date="2014-09" db="EMBL/GenBank/DDBJ databases">
        <title>Genome sequences of Lysobacter dokdonensis DS-58.</title>
        <authorList>
            <person name="Kim J.F."/>
            <person name="Kwak M.-J."/>
        </authorList>
    </citation>
    <scope>NUCLEOTIDE SEQUENCE [LARGE SCALE GENOMIC DNA]</scope>
    <source>
        <strain evidence="1 2">DS-58</strain>
    </source>
</reference>
<protein>
    <submittedName>
        <fullName evidence="1">Uncharacterized protein</fullName>
    </submittedName>
</protein>
<keyword evidence="2" id="KW-1185">Reference proteome</keyword>
<evidence type="ECO:0000313" key="1">
    <source>
        <dbReference type="EMBL" id="KGQ20392.1"/>
    </source>
</evidence>
<proteinExistence type="predicted"/>
<dbReference type="PATRIC" id="fig|1300345.3.peg.250"/>
<organism evidence="1 2">
    <name type="scientific">Lysobacter dokdonensis DS-58</name>
    <dbReference type="NCBI Taxonomy" id="1300345"/>
    <lineage>
        <taxon>Bacteria</taxon>
        <taxon>Pseudomonadati</taxon>
        <taxon>Pseudomonadota</taxon>
        <taxon>Gammaproteobacteria</taxon>
        <taxon>Lysobacterales</taxon>
        <taxon>Lysobacteraceae</taxon>
        <taxon>Noviluteimonas</taxon>
    </lineage>
</organism>